<keyword evidence="10" id="KW-0547">Nucleotide-binding</keyword>
<dbReference type="PROSITE" id="PS00108">
    <property type="entry name" value="PROTEIN_KINASE_ST"/>
    <property type="match status" value="1"/>
</dbReference>
<dbReference type="AlphaFoldDB" id="A0A1B6MR81"/>
<evidence type="ECO:0000259" key="17">
    <source>
        <dbReference type="PROSITE" id="PS50011"/>
    </source>
</evidence>
<dbReference type="InterPro" id="IPR008271">
    <property type="entry name" value="Ser/Thr_kinase_AS"/>
</dbReference>
<evidence type="ECO:0000313" key="18">
    <source>
        <dbReference type="EMBL" id="JAT38457.1"/>
    </source>
</evidence>
<evidence type="ECO:0000256" key="8">
    <source>
        <dbReference type="ARBA" id="ARBA00022527"/>
    </source>
</evidence>
<evidence type="ECO:0000256" key="10">
    <source>
        <dbReference type="ARBA" id="ARBA00022741"/>
    </source>
</evidence>
<dbReference type="GO" id="GO:0005524">
    <property type="term" value="F:ATP binding"/>
    <property type="evidence" value="ECO:0007669"/>
    <property type="project" value="UniProtKB-KW"/>
</dbReference>
<evidence type="ECO:0000256" key="14">
    <source>
        <dbReference type="ARBA" id="ARBA00047899"/>
    </source>
</evidence>
<dbReference type="GO" id="GO:0005737">
    <property type="term" value="C:cytoplasm"/>
    <property type="evidence" value="ECO:0007669"/>
    <property type="project" value="UniProtKB-SubCell"/>
</dbReference>
<dbReference type="InterPro" id="IPR024104">
    <property type="entry name" value="Tribbles/Ser_Thr_kinase_40"/>
</dbReference>
<comment type="function">
    <text evidence="1">May be a negative regulator of NF-kappa-B and p53-mediated gene transcription.</text>
</comment>
<evidence type="ECO:0000256" key="7">
    <source>
        <dbReference type="ARBA" id="ARBA00022490"/>
    </source>
</evidence>
<name>A0A1B6MR81_9HEMI</name>
<dbReference type="GO" id="GO:0004674">
    <property type="term" value="F:protein serine/threonine kinase activity"/>
    <property type="evidence" value="ECO:0007669"/>
    <property type="project" value="UniProtKB-KW"/>
</dbReference>
<dbReference type="InterPro" id="IPR011009">
    <property type="entry name" value="Kinase-like_dom_sf"/>
</dbReference>
<evidence type="ECO:0000256" key="1">
    <source>
        <dbReference type="ARBA" id="ARBA00003412"/>
    </source>
</evidence>
<dbReference type="Gene3D" id="1.10.510.10">
    <property type="entry name" value="Transferase(Phosphotransferase) domain 1"/>
    <property type="match status" value="1"/>
</dbReference>
<accession>A0A1B6MR81</accession>
<keyword evidence="12" id="KW-0067">ATP-binding</keyword>
<evidence type="ECO:0000256" key="4">
    <source>
        <dbReference type="ARBA" id="ARBA00006692"/>
    </source>
</evidence>
<dbReference type="InterPro" id="IPR000719">
    <property type="entry name" value="Prot_kinase_dom"/>
</dbReference>
<dbReference type="EC" id="2.7.11.1" evidence="5"/>
<organism evidence="18">
    <name type="scientific">Graphocephala atropunctata</name>
    <dbReference type="NCBI Taxonomy" id="36148"/>
    <lineage>
        <taxon>Eukaryota</taxon>
        <taxon>Metazoa</taxon>
        <taxon>Ecdysozoa</taxon>
        <taxon>Arthropoda</taxon>
        <taxon>Hexapoda</taxon>
        <taxon>Insecta</taxon>
        <taxon>Pterygota</taxon>
        <taxon>Neoptera</taxon>
        <taxon>Paraneoptera</taxon>
        <taxon>Hemiptera</taxon>
        <taxon>Auchenorrhyncha</taxon>
        <taxon>Membracoidea</taxon>
        <taxon>Cicadellidae</taxon>
        <taxon>Cicadellinae</taxon>
        <taxon>Cicadellini</taxon>
        <taxon>Graphocephala</taxon>
    </lineage>
</organism>
<gene>
    <name evidence="18" type="ORF">g.10622</name>
</gene>
<dbReference type="Pfam" id="PF00069">
    <property type="entry name" value="Pkinase"/>
    <property type="match status" value="1"/>
</dbReference>
<keyword evidence="7" id="KW-0963">Cytoplasm</keyword>
<evidence type="ECO:0000256" key="15">
    <source>
        <dbReference type="ARBA" id="ARBA00048679"/>
    </source>
</evidence>
<dbReference type="PANTHER" id="PTHR22961">
    <property type="entry name" value="SER/THR PROTEIN KINASE-TRB"/>
    <property type="match status" value="1"/>
</dbReference>
<dbReference type="EMBL" id="GEBQ01001520">
    <property type="protein sequence ID" value="JAT38457.1"/>
    <property type="molecule type" value="Transcribed_RNA"/>
</dbReference>
<keyword evidence="13" id="KW-0539">Nucleus</keyword>
<dbReference type="GO" id="GO:0005634">
    <property type="term" value="C:nucleus"/>
    <property type="evidence" value="ECO:0007669"/>
    <property type="project" value="UniProtKB-SubCell"/>
</dbReference>
<feature type="region of interest" description="Disordered" evidence="16">
    <location>
        <begin position="21"/>
        <end position="69"/>
    </location>
</feature>
<evidence type="ECO:0000256" key="9">
    <source>
        <dbReference type="ARBA" id="ARBA00022679"/>
    </source>
</evidence>
<protein>
    <recommendedName>
        <fullName evidence="6">Serine/threonine-protein kinase 40</fullName>
        <ecNumber evidence="5">2.7.11.1</ecNumber>
    </recommendedName>
</protein>
<comment type="subcellular location">
    <subcellularLocation>
        <location evidence="3">Cytoplasm</location>
    </subcellularLocation>
    <subcellularLocation>
        <location evidence="2">Nucleus</location>
    </subcellularLocation>
</comment>
<comment type="catalytic activity">
    <reaction evidence="15">
        <text>L-seryl-[protein] + ATP = O-phospho-L-seryl-[protein] + ADP + H(+)</text>
        <dbReference type="Rhea" id="RHEA:17989"/>
        <dbReference type="Rhea" id="RHEA-COMP:9863"/>
        <dbReference type="Rhea" id="RHEA-COMP:11604"/>
        <dbReference type="ChEBI" id="CHEBI:15378"/>
        <dbReference type="ChEBI" id="CHEBI:29999"/>
        <dbReference type="ChEBI" id="CHEBI:30616"/>
        <dbReference type="ChEBI" id="CHEBI:83421"/>
        <dbReference type="ChEBI" id="CHEBI:456216"/>
        <dbReference type="EC" id="2.7.11.1"/>
    </reaction>
</comment>
<sequence length="523" mass="58924">MEPIGRKLVCRRRVAMFEANPSEIDQTYQTDGPSTNSSDFSQEVPSCSDGTPSNSCKNHNFSVPPEGTSVPTNIVKRAGPYLLGPTIGNSPVKSIVQCLARQEGTDDFYTLKILTLKGEEEAETQDERQGKMLLHTEYSLLSLLSNQEDVVHHHGFFKDVALEERLTGEGLVYTGKIRRRLCLVLDCLSAHDFSQRTADLINLQHYVIREKKLSEREAAIILYNTVKVVHSLHERNIVHRDLKLGNLVLNQRTHKVTLTNFCLGKHLVSEQDLLKDQRGSPAYISPDVLCGKPYIGKPSDMWALGVVLFTMLYGQFPFYDSSPTQLFNKIKAADYTIPNDGRVSENTMTLIRGLLVLDPAQRMTAAEVLDSLCVTIATTKNMLAQMEPLQVVPDIDDGQEESQAVESQPIPELDKSIDWLQKFCLPANTQTQTQRRVGQIPVQRIEEDARELTSDDLPRLRHMFSSSMRGRWRWPVLRQTQSSVGPIRPRLRHPSSQLSLRERTIVSNLSAIIQSSIEANTQH</sequence>
<evidence type="ECO:0000256" key="6">
    <source>
        <dbReference type="ARBA" id="ARBA00016813"/>
    </source>
</evidence>
<evidence type="ECO:0000256" key="2">
    <source>
        <dbReference type="ARBA" id="ARBA00004123"/>
    </source>
</evidence>
<dbReference type="PROSITE" id="PS50011">
    <property type="entry name" value="PROTEIN_KINASE_DOM"/>
    <property type="match status" value="1"/>
</dbReference>
<evidence type="ECO:0000256" key="5">
    <source>
        <dbReference type="ARBA" id="ARBA00012513"/>
    </source>
</evidence>
<comment type="similarity">
    <text evidence="4">Belongs to the protein kinase superfamily. CAMK Ser/Thr protein kinase family.</text>
</comment>
<reference evidence="18" key="1">
    <citation type="submission" date="2015-11" db="EMBL/GenBank/DDBJ databases">
        <title>De novo transcriptome assembly of four potential Pierce s Disease insect vectors from Arizona vineyards.</title>
        <authorList>
            <person name="Tassone E.E."/>
        </authorList>
    </citation>
    <scope>NUCLEOTIDE SEQUENCE</scope>
</reference>
<dbReference type="InterPro" id="IPR024236">
    <property type="entry name" value="Ser/Thr_kinase_40"/>
</dbReference>
<feature type="compositionally biased region" description="Polar residues" evidence="16">
    <location>
        <begin position="23"/>
        <end position="61"/>
    </location>
</feature>
<keyword evidence="11" id="KW-0418">Kinase</keyword>
<comment type="catalytic activity">
    <reaction evidence="14">
        <text>L-threonyl-[protein] + ATP = O-phospho-L-threonyl-[protein] + ADP + H(+)</text>
        <dbReference type="Rhea" id="RHEA:46608"/>
        <dbReference type="Rhea" id="RHEA-COMP:11060"/>
        <dbReference type="Rhea" id="RHEA-COMP:11605"/>
        <dbReference type="ChEBI" id="CHEBI:15378"/>
        <dbReference type="ChEBI" id="CHEBI:30013"/>
        <dbReference type="ChEBI" id="CHEBI:30616"/>
        <dbReference type="ChEBI" id="CHEBI:61977"/>
        <dbReference type="ChEBI" id="CHEBI:456216"/>
        <dbReference type="EC" id="2.7.11.1"/>
    </reaction>
</comment>
<evidence type="ECO:0000256" key="12">
    <source>
        <dbReference type="ARBA" id="ARBA00022840"/>
    </source>
</evidence>
<dbReference type="CDD" id="cd13974">
    <property type="entry name" value="STKc_SHIK"/>
    <property type="match status" value="1"/>
</dbReference>
<evidence type="ECO:0000256" key="13">
    <source>
        <dbReference type="ARBA" id="ARBA00023242"/>
    </source>
</evidence>
<evidence type="ECO:0000256" key="16">
    <source>
        <dbReference type="SAM" id="MobiDB-lite"/>
    </source>
</evidence>
<evidence type="ECO:0000256" key="3">
    <source>
        <dbReference type="ARBA" id="ARBA00004496"/>
    </source>
</evidence>
<proteinExistence type="inferred from homology"/>
<evidence type="ECO:0000256" key="11">
    <source>
        <dbReference type="ARBA" id="ARBA00022777"/>
    </source>
</evidence>
<feature type="domain" description="Protein kinase" evidence="17">
    <location>
        <begin position="81"/>
        <end position="374"/>
    </location>
</feature>
<dbReference type="SMART" id="SM00220">
    <property type="entry name" value="S_TKc"/>
    <property type="match status" value="1"/>
</dbReference>
<keyword evidence="9" id="KW-0808">Transferase</keyword>
<dbReference type="PANTHER" id="PTHR22961:SF16">
    <property type="entry name" value="SERINE_THREONINE-PROTEIN KINASE 40"/>
    <property type="match status" value="1"/>
</dbReference>
<dbReference type="SUPFAM" id="SSF56112">
    <property type="entry name" value="Protein kinase-like (PK-like)"/>
    <property type="match status" value="1"/>
</dbReference>
<keyword evidence="8" id="KW-0723">Serine/threonine-protein kinase</keyword>